<dbReference type="Proteomes" id="UP000426265">
    <property type="component" value="Unassembled WGS sequence"/>
</dbReference>
<comment type="similarity">
    <text evidence="2">Belongs to the ATPase g subunit family.</text>
</comment>
<gene>
    <name evidence="10" type="ordered locus">At2g19680</name>
    <name evidence="12" type="ORF">AN1_LOCUS8325</name>
    <name evidence="11" type="ORF">C24_LOCUS8176</name>
</gene>
<protein>
    <recommendedName>
        <fullName evidence="15">Mitochondrial ATP synthase subunit G protein</fullName>
    </recommendedName>
</protein>
<keyword evidence="3" id="KW-0813">Transport</keyword>
<dbReference type="Proteomes" id="UP000434276">
    <property type="component" value="Unassembled WGS sequence"/>
</dbReference>
<evidence type="ECO:0000313" key="13">
    <source>
        <dbReference type="Proteomes" id="UP000426265"/>
    </source>
</evidence>
<dbReference type="Pfam" id="PF04718">
    <property type="entry name" value="ATP-synt_G"/>
    <property type="match status" value="1"/>
</dbReference>
<dbReference type="InterPro" id="IPR006808">
    <property type="entry name" value="ATP_synth_F0_gsu_mt"/>
</dbReference>
<evidence type="ECO:0000256" key="1">
    <source>
        <dbReference type="ARBA" id="ARBA00004325"/>
    </source>
</evidence>
<dbReference type="EMBL" id="CACSHJ010000088">
    <property type="protein sequence ID" value="CAA0366560.1"/>
    <property type="molecule type" value="Genomic_DNA"/>
</dbReference>
<keyword evidence="6" id="KW-0406">Ion transport</keyword>
<keyword evidence="4" id="KW-0138">CF(0)</keyword>
<dbReference type="GO" id="GO:0031966">
    <property type="term" value="C:mitochondrial membrane"/>
    <property type="evidence" value="ECO:0007669"/>
    <property type="project" value="UniProtKB-SubCell"/>
</dbReference>
<evidence type="ECO:0008006" key="15">
    <source>
        <dbReference type="Google" id="ProtNLM"/>
    </source>
</evidence>
<dbReference type="OMA" id="MQAKACE"/>
<comment type="subcellular location">
    <subcellularLocation>
        <location evidence="1">Mitochondrion membrane</location>
    </subcellularLocation>
</comment>
<evidence type="ECO:0000313" key="11">
    <source>
        <dbReference type="EMBL" id="CAA0366560.1"/>
    </source>
</evidence>
<dbReference type="EMBL" id="CACRSJ010000105">
    <property type="protein sequence ID" value="VYS52864.1"/>
    <property type="molecule type" value="Genomic_DNA"/>
</dbReference>
<proteinExistence type="inferred from homology"/>
<evidence type="ECO:0000256" key="4">
    <source>
        <dbReference type="ARBA" id="ARBA00022547"/>
    </source>
</evidence>
<name>A0A654EU92_ARATH</name>
<dbReference type="GO" id="GO:0015986">
    <property type="term" value="P:proton motive force-driven ATP synthesis"/>
    <property type="evidence" value="ECO:0007669"/>
    <property type="project" value="InterPro"/>
</dbReference>
<evidence type="ECO:0000256" key="7">
    <source>
        <dbReference type="ARBA" id="ARBA00023128"/>
    </source>
</evidence>
<dbReference type="PANTHER" id="PTHR12386">
    <property type="entry name" value="ATP SYNTHASE SUBUNIT"/>
    <property type="match status" value="1"/>
</dbReference>
<evidence type="ECO:0000313" key="14">
    <source>
        <dbReference type="Proteomes" id="UP000434276"/>
    </source>
</evidence>
<dbReference type="AlphaFoldDB" id="A0A654EU92"/>
<keyword evidence="9" id="KW-0066">ATP synthesis</keyword>
<evidence type="ECO:0000256" key="6">
    <source>
        <dbReference type="ARBA" id="ARBA00023065"/>
    </source>
</evidence>
<dbReference type="KEGG" id="ath:AT2G19680"/>
<dbReference type="GeneID" id="816487"/>
<dbReference type="SMR" id="A0A654EU92"/>
<dbReference type="GO" id="GO:0045259">
    <property type="term" value="C:proton-transporting ATP synthase complex"/>
    <property type="evidence" value="ECO:0007669"/>
    <property type="project" value="UniProtKB-KW"/>
</dbReference>
<evidence type="ECO:0000313" key="10">
    <source>
        <dbReference type="Araport" id="AT2G19680"/>
    </source>
</evidence>
<evidence type="ECO:0000256" key="9">
    <source>
        <dbReference type="ARBA" id="ARBA00023310"/>
    </source>
</evidence>
<dbReference type="Araport" id="AT2G19680"/>
<evidence type="ECO:0000256" key="5">
    <source>
        <dbReference type="ARBA" id="ARBA00022781"/>
    </source>
</evidence>
<keyword evidence="5" id="KW-0375">Hydrogen ion transport</keyword>
<evidence type="ECO:0000313" key="12">
    <source>
        <dbReference type="EMBL" id="VYS52864.1"/>
    </source>
</evidence>
<organism evidence="12 13">
    <name type="scientific">Arabidopsis thaliana</name>
    <name type="common">Mouse-ear cress</name>
    <dbReference type="NCBI Taxonomy" id="3702"/>
    <lineage>
        <taxon>Eukaryota</taxon>
        <taxon>Viridiplantae</taxon>
        <taxon>Streptophyta</taxon>
        <taxon>Embryophyta</taxon>
        <taxon>Tracheophyta</taxon>
        <taxon>Spermatophyta</taxon>
        <taxon>Magnoliopsida</taxon>
        <taxon>eudicotyledons</taxon>
        <taxon>Gunneridae</taxon>
        <taxon>Pentapetalae</taxon>
        <taxon>rosids</taxon>
        <taxon>malvids</taxon>
        <taxon>Brassicales</taxon>
        <taxon>Brassicaceae</taxon>
        <taxon>Camelineae</taxon>
        <taxon>Arabidopsis</taxon>
    </lineage>
</organism>
<accession>A0A654EU92</accession>
<evidence type="ECO:0000256" key="2">
    <source>
        <dbReference type="ARBA" id="ARBA00005699"/>
    </source>
</evidence>
<dbReference type="ExpressionAtlas" id="A0A654EU92">
    <property type="expression patterns" value="baseline and differential"/>
</dbReference>
<keyword evidence="7" id="KW-0496">Mitochondrion</keyword>
<keyword evidence="8" id="KW-0472">Membrane</keyword>
<evidence type="ECO:0000256" key="3">
    <source>
        <dbReference type="ARBA" id="ARBA00022448"/>
    </source>
</evidence>
<dbReference type="GO" id="GO:0015078">
    <property type="term" value="F:proton transmembrane transporter activity"/>
    <property type="evidence" value="ECO:0007669"/>
    <property type="project" value="InterPro"/>
</dbReference>
<sequence>MASKLVQLQSKACQASKFVAKHGNSYYKQLLEQNKQYIQEPATIEKCSELSKQLLYTRLASIPGRYETFRKEVDYAKNLLKNRANLKVEDAGIAALFGLECFAWFCAGEIVGRGFTFTGYYP</sequence>
<evidence type="ECO:0000256" key="8">
    <source>
        <dbReference type="ARBA" id="ARBA00023136"/>
    </source>
</evidence>
<dbReference type="OrthoDB" id="437at2759"/>
<reference evidence="12 13" key="1">
    <citation type="submission" date="2019-11" db="EMBL/GenBank/DDBJ databases">
        <authorList>
            <person name="Jiao W.-B."/>
            <person name="Schneeberger K."/>
        </authorList>
    </citation>
    <scope>NUCLEOTIDE SEQUENCE [LARGE SCALE GENOMIC DNA]</scope>
    <source>
        <strain evidence="13">cv. An-1</strain>
        <strain evidence="14">cv. C24</strain>
    </source>
</reference>